<dbReference type="PANTHER" id="PTHR43179">
    <property type="entry name" value="RHAMNOSYLTRANSFERASE WBBL"/>
    <property type="match status" value="1"/>
</dbReference>
<dbReference type="Pfam" id="PF00535">
    <property type="entry name" value="Glycos_transf_2"/>
    <property type="match status" value="2"/>
</dbReference>
<dbReference type="SUPFAM" id="SSF53448">
    <property type="entry name" value="Nucleotide-diphospho-sugar transferases"/>
    <property type="match status" value="2"/>
</dbReference>
<name>A0AA46WXP8_RHORH</name>
<proteinExistence type="inferred from homology"/>
<evidence type="ECO:0000256" key="1">
    <source>
        <dbReference type="ARBA" id="ARBA00004776"/>
    </source>
</evidence>
<evidence type="ECO:0000256" key="2">
    <source>
        <dbReference type="ARBA" id="ARBA00006739"/>
    </source>
</evidence>
<dbReference type="AlphaFoldDB" id="A0AA46WXP8"/>
<dbReference type="Gene3D" id="3.90.550.10">
    <property type="entry name" value="Spore Coat Polysaccharide Biosynthesis Protein SpsA, Chain A"/>
    <property type="match status" value="2"/>
</dbReference>
<accession>A0AA46WXP8</accession>
<keyword evidence="4 6" id="KW-0808">Transferase</keyword>
<dbReference type="InterPro" id="IPR029044">
    <property type="entry name" value="Nucleotide-diphossugar_trans"/>
</dbReference>
<feature type="domain" description="Glycosyltransferase 2-like" evidence="5">
    <location>
        <begin position="344"/>
        <end position="466"/>
    </location>
</feature>
<dbReference type="CDD" id="cd00761">
    <property type="entry name" value="Glyco_tranf_GTA_type"/>
    <property type="match status" value="1"/>
</dbReference>
<organism evidence="6 7">
    <name type="scientific">Rhodococcus rhodochrous</name>
    <dbReference type="NCBI Taxonomy" id="1829"/>
    <lineage>
        <taxon>Bacteria</taxon>
        <taxon>Bacillati</taxon>
        <taxon>Actinomycetota</taxon>
        <taxon>Actinomycetes</taxon>
        <taxon>Mycobacteriales</taxon>
        <taxon>Nocardiaceae</taxon>
        <taxon>Rhodococcus</taxon>
    </lineage>
</organism>
<gene>
    <name evidence="6" type="ORF">KUM34_006400</name>
</gene>
<evidence type="ECO:0000259" key="5">
    <source>
        <dbReference type="Pfam" id="PF00535"/>
    </source>
</evidence>
<sequence length="669" mass="71927">MTSKTTPGLRLAVVVCCFSDERRDDLDLGVRAVRDQLNPETDELIVVVDHNEGLQAWLSDHFPDGVTVVPNHEDRGLSGARNTGTAATQADVVVFLDDDATLRPDGLDAVRTAFADERIVAIGGAVHARWEAGAPPAWFPEEFGWVVGCDYRGLPPHGSEIRNPIGAAMAVRRDALMKAGGFSHRLGRVGSVPAGCEETLMGIELRRLFPDSRIVRIEDFAVDHTVPRSRAKLAYFTNRCLHEGRSKAILSAMVGAGAGLSAERSFVLRTLTTGAARCLGRGVTGTPSAFARAFVLVLGLFVTAFGTVSRSLTTRGAAAGTARPGSSTGRAVTEAAITADELVSVVIATVGRPSLLDTAKAVLAQTHRNLELIVVDNRPQRGAATALVAELDDPRLRVVEEPVPGVSAARNRGAWHAHGRLVAFTDDDALPDPDWIARVLKTFVADENGIVGIVTGRVLGTDAATVEQEWFEEAKIFDKGTEATVWAMRHEGATAELGEYGPHGPFFPYTAGECGSGNNMVFRKTALAAIGGFDERLGTGTPTRGGEDLDSFRAALLDGWAVAYNPLAVVRHYHRDNMDDLRVQSYGYGTGMAASLAKLLLSGPSGAWAIIRRFPRGLHMLLSPTSSKNVDLPREWPLELRVREAWGYLAGPVLYLRSRRHRVGSLDLT</sequence>
<comment type="pathway">
    <text evidence="1">Cell wall biogenesis; cell wall polysaccharide biosynthesis.</text>
</comment>
<dbReference type="EC" id="2.4.-.-" evidence="6"/>
<dbReference type="RefSeq" id="WP_229580457.1">
    <property type="nucleotide sequence ID" value="NZ_CP083974.1"/>
</dbReference>
<protein>
    <submittedName>
        <fullName evidence="6">Glycosyltransferase</fullName>
        <ecNumber evidence="6">2.4.-.-</ecNumber>
    </submittedName>
</protein>
<dbReference type="InterPro" id="IPR001173">
    <property type="entry name" value="Glyco_trans_2-like"/>
</dbReference>
<feature type="domain" description="Glycosyltransferase 2-like" evidence="5">
    <location>
        <begin position="13"/>
        <end position="176"/>
    </location>
</feature>
<dbReference type="GO" id="GO:0016757">
    <property type="term" value="F:glycosyltransferase activity"/>
    <property type="evidence" value="ECO:0007669"/>
    <property type="project" value="UniProtKB-KW"/>
</dbReference>
<comment type="similarity">
    <text evidence="2">Belongs to the glycosyltransferase 2 family.</text>
</comment>
<evidence type="ECO:0000313" key="7">
    <source>
        <dbReference type="Proteomes" id="UP001162740"/>
    </source>
</evidence>
<keyword evidence="3 6" id="KW-0328">Glycosyltransferase</keyword>
<dbReference type="Proteomes" id="UP001162740">
    <property type="component" value="Chromosome"/>
</dbReference>
<evidence type="ECO:0000256" key="3">
    <source>
        <dbReference type="ARBA" id="ARBA00022676"/>
    </source>
</evidence>
<dbReference type="EMBL" id="CP083974">
    <property type="protein sequence ID" value="UZF46303.1"/>
    <property type="molecule type" value="Genomic_DNA"/>
</dbReference>
<evidence type="ECO:0000256" key="4">
    <source>
        <dbReference type="ARBA" id="ARBA00022679"/>
    </source>
</evidence>
<dbReference type="PANTHER" id="PTHR43179:SF12">
    <property type="entry name" value="GALACTOFURANOSYLTRANSFERASE GLFT2"/>
    <property type="match status" value="1"/>
</dbReference>
<reference evidence="6 7" key="1">
    <citation type="journal article" date="2021" name="Front. Microbiol.">
        <title>Bacterial Transformation of Aromatic Monomers in Softwood Black Liquor.</title>
        <authorList>
            <person name="Navas L.E."/>
            <person name="Dexter G."/>
            <person name="Liu J."/>
            <person name="Levy-Booth D."/>
            <person name="Cho M."/>
            <person name="Jang S.K."/>
            <person name="Mansfield S.D."/>
            <person name="Renneckar S."/>
            <person name="Mohn W.W."/>
            <person name="Eltis L.D."/>
        </authorList>
    </citation>
    <scope>NUCLEOTIDE SEQUENCE [LARGE SCALE GENOMIC DNA]</scope>
    <source>
        <strain evidence="6 7">GD02</strain>
    </source>
</reference>
<evidence type="ECO:0000313" key="6">
    <source>
        <dbReference type="EMBL" id="UZF46303.1"/>
    </source>
</evidence>